<comment type="caution">
    <text evidence="4">The sequence shown here is derived from an EMBL/GenBank/DDBJ whole genome shotgun (WGS) entry which is preliminary data.</text>
</comment>
<dbReference type="GO" id="GO:0050201">
    <property type="term" value="F:fucokinase activity"/>
    <property type="evidence" value="ECO:0007669"/>
    <property type="project" value="TreeGrafter"/>
</dbReference>
<proteinExistence type="predicted"/>
<dbReference type="GO" id="GO:0070569">
    <property type="term" value="F:uridylyltransferase activity"/>
    <property type="evidence" value="ECO:0007669"/>
    <property type="project" value="InterPro"/>
</dbReference>
<dbReference type="InterPro" id="IPR052203">
    <property type="entry name" value="GHMP_Kinase-Related"/>
</dbReference>
<dbReference type="Gene3D" id="3.30.230.120">
    <property type="match status" value="1"/>
</dbReference>
<name>A0A9N8HX60_9STRA</name>
<keyword evidence="2" id="KW-0548">Nucleotidyltransferase</keyword>
<dbReference type="GO" id="GO:0042352">
    <property type="term" value="P:GDP-L-fucose salvage"/>
    <property type="evidence" value="ECO:0007669"/>
    <property type="project" value="TreeGrafter"/>
</dbReference>
<evidence type="ECO:0000313" key="5">
    <source>
        <dbReference type="Proteomes" id="UP001153069"/>
    </source>
</evidence>
<keyword evidence="3" id="KW-0418">Kinase</keyword>
<dbReference type="PANTHER" id="PTHR32463">
    <property type="entry name" value="L-FUCOSE KINASE"/>
    <property type="match status" value="1"/>
</dbReference>
<dbReference type="Proteomes" id="UP001153069">
    <property type="component" value="Unassembled WGS sequence"/>
</dbReference>
<evidence type="ECO:0000313" key="4">
    <source>
        <dbReference type="EMBL" id="CAB9529061.1"/>
    </source>
</evidence>
<evidence type="ECO:0000256" key="3">
    <source>
        <dbReference type="ARBA" id="ARBA00022777"/>
    </source>
</evidence>
<dbReference type="Pfam" id="PF01704">
    <property type="entry name" value="UDPGP"/>
    <property type="match status" value="1"/>
</dbReference>
<dbReference type="InterPro" id="IPR002618">
    <property type="entry name" value="UDPGP_fam"/>
</dbReference>
<dbReference type="EMBL" id="CAICTM010002392">
    <property type="protein sequence ID" value="CAB9529061.1"/>
    <property type="molecule type" value="Genomic_DNA"/>
</dbReference>
<protein>
    <submittedName>
        <fullName evidence="4">UTP-glucose-1-phosphate</fullName>
    </submittedName>
</protein>
<keyword evidence="5" id="KW-1185">Reference proteome</keyword>
<dbReference type="PANTHER" id="PTHR32463:SF0">
    <property type="entry name" value="L-FUCOSE KINASE"/>
    <property type="match status" value="1"/>
</dbReference>
<dbReference type="AlphaFoldDB" id="A0A9N8HX60"/>
<dbReference type="Gene3D" id="3.90.550.10">
    <property type="entry name" value="Spore Coat Polysaccharide Biosynthesis Protein SpsA, Chain A"/>
    <property type="match status" value="1"/>
</dbReference>
<dbReference type="InterPro" id="IPR029044">
    <property type="entry name" value="Nucleotide-diphossugar_trans"/>
</dbReference>
<gene>
    <name evidence="4" type="ORF">SEMRO_2394_G325900.1</name>
</gene>
<dbReference type="OrthoDB" id="37129at2759"/>
<organism evidence="4 5">
    <name type="scientific">Seminavis robusta</name>
    <dbReference type="NCBI Taxonomy" id="568900"/>
    <lineage>
        <taxon>Eukaryota</taxon>
        <taxon>Sar</taxon>
        <taxon>Stramenopiles</taxon>
        <taxon>Ochrophyta</taxon>
        <taxon>Bacillariophyta</taxon>
        <taxon>Bacillariophyceae</taxon>
        <taxon>Bacillariophycidae</taxon>
        <taxon>Naviculales</taxon>
        <taxon>Naviculaceae</taxon>
        <taxon>Seminavis</taxon>
    </lineage>
</organism>
<keyword evidence="1" id="KW-0808">Transferase</keyword>
<sequence>MQLSSVDIIVSADPNIRNRSLAEFCAPLDLACLLKECELLDNFRRSSDNLYEKVRACFFLYAIHRFHLDRHLPDTGIDIPYGGYQHLCHRNFTQAIDEFFLAIQTTTTTTKQYSKAISSALAQSYYFLGFQTLADQVRLSVKNHPGNLWMYQVDLPQNHPQPVMLESGKILQEQTPVRMDLSHCGWSDIFFLGMDFPEGARVLNVSIDLAVRGRHDYEPMPPIDCYLQVIDQPVLILTSIDLKCQVTLTHISQVFDFCNDYLGLLRAGIIAAGIVPLGLEHSTASLAELFATTIGPNKGLHLTTRVNDIPKGSRLAVSTNLLASIIALGMRATGQTTSMTGCLTEEERRLVAARAILGEWLGGSGGGWQDSGGVWPGIKLIQGVTAQEGHPEHGVSRGRLLPQHRQLTIEEAPAELAQSLQDHLVLVHGGMAMNVGPILEMVTEKYLLREAEEWTARRDALNILDEILQVFKDNDIPKLAQLTTRNFFEPLQTIIPWASNLYTETLIEQTRKRFGEDFLGFWMLGGASGGGMGFIFKPEAKPRALVEMQEIMLAAKGELEHALPFAMDPVVYDFKINDHGTKAKWCEAKEPPTWKVNVEETSNGVNGHNQGLDDLLQELGFDLIGHEKIQEDYRSGLIGLKQNRLPLETKLENAPPEDVILTTDESVITPEIKELGMEELRKGTVAVVSLAAGVGSRWTQGAGCVKAINPFCKLAGRHRSFLEIHLAKSRRISRLTGTSIPHVITTSYMTHSALETYLDRVEKHGYEGPMYISQGKTMGLRLVPTGSDLKFSWEKQPKLDEQAQKVRESGQKALLGWAESTGEASDYRDNLPLQCLHPVGHFYEIPNLLLNGTLKQMLEDRPQLKYLMLHNIDTVGADVDPGLLGLFASKDTALSFEVIPRKIEDVGGGLASVNGKTRLIEGLALPREEDEFKFTYYNSMTTWIDVDKLLKVLGLERSDLGDATKVSEAVHVFSFRLPTYSALKEVKKRWGNGQEDVFPTAQFEKLWSDMSSLEEVKCDFYVVPRYRGSQLKDVSQLDGWLRDGSAAHLETLCDWS</sequence>
<dbReference type="SUPFAM" id="SSF53448">
    <property type="entry name" value="Nucleotide-diphospho-sugar transferases"/>
    <property type="match status" value="1"/>
</dbReference>
<evidence type="ECO:0000256" key="1">
    <source>
        <dbReference type="ARBA" id="ARBA00022679"/>
    </source>
</evidence>
<accession>A0A9N8HX60</accession>
<evidence type="ECO:0000256" key="2">
    <source>
        <dbReference type="ARBA" id="ARBA00022695"/>
    </source>
</evidence>
<reference evidence="4" key="1">
    <citation type="submission" date="2020-06" db="EMBL/GenBank/DDBJ databases">
        <authorList>
            <consortium name="Plant Systems Biology data submission"/>
        </authorList>
    </citation>
    <scope>NUCLEOTIDE SEQUENCE</scope>
    <source>
        <strain evidence="4">D6</strain>
    </source>
</reference>